<keyword evidence="4" id="KW-0012">Acyltransferase</keyword>
<dbReference type="EC" id="2.3.1.48" evidence="2"/>
<dbReference type="InterPro" id="IPR019467">
    <property type="entry name" value="Hat1_N"/>
</dbReference>
<evidence type="ECO:0000313" key="8">
    <source>
        <dbReference type="EMBL" id="KAJ3641537.1"/>
    </source>
</evidence>
<comment type="catalytic activity">
    <reaction evidence="5">
        <text>L-lysyl-[protein] + acetyl-CoA = N(6)-acetyl-L-lysyl-[protein] + CoA + H(+)</text>
        <dbReference type="Rhea" id="RHEA:45948"/>
        <dbReference type="Rhea" id="RHEA-COMP:9752"/>
        <dbReference type="Rhea" id="RHEA-COMP:10731"/>
        <dbReference type="ChEBI" id="CHEBI:15378"/>
        <dbReference type="ChEBI" id="CHEBI:29969"/>
        <dbReference type="ChEBI" id="CHEBI:57287"/>
        <dbReference type="ChEBI" id="CHEBI:57288"/>
        <dbReference type="ChEBI" id="CHEBI:61930"/>
        <dbReference type="EC" id="2.3.1.48"/>
    </reaction>
</comment>
<keyword evidence="3" id="KW-0808">Transferase</keyword>
<feature type="domain" description="N-acetyltransferase" evidence="6">
    <location>
        <begin position="195"/>
        <end position="260"/>
    </location>
</feature>
<feature type="domain" description="Histone acetyl transferase HAT1 N-terminal" evidence="7">
    <location>
        <begin position="27"/>
        <end position="182"/>
    </location>
</feature>
<dbReference type="GO" id="GO:0004402">
    <property type="term" value="F:histone acetyltransferase activity"/>
    <property type="evidence" value="ECO:0007669"/>
    <property type="project" value="InterPro"/>
</dbReference>
<evidence type="ECO:0000313" key="9">
    <source>
        <dbReference type="Proteomes" id="UP001168821"/>
    </source>
</evidence>
<sequence>MAKNSSNEDNDPVVNSEDDEMVQYRKSSLNVVTFRTVYGQKDFETPHKESNSFKPDMAHQIFGKSEMIFGYKQLTISLYYLHNSAKCFADVQFSDKIVDSEGFEADDVMTALNPWLPTDFRAKKEQFLGDLQDENHSEMFGEVIDTFENQGRTYKITICDTSSESFKEFHQRFETYIVWFIDGANFIDLEDTRWAIFYVYEEFEVEGKQYRSPVGFCTVYKFYLYPDLIRPRISQFFILPSHQRRGLGTKLYCTIYNYLLELPDSADITVEEPTEIFQRIRDFCDSLRVYKDLEENKISISTQNQKQINELLKRHKICKRQAQRVFDVLECLMAHKSGYHEYVKFTESIKTRISGEMQKEMRGSKRVCNKDRAPVVVEPLDKKFALEQEYNRYIGSLEWPTNRLRHHLSKTPK</sequence>
<accession>A0AA38HS11</accession>
<dbReference type="GO" id="GO:0000781">
    <property type="term" value="C:chromosome, telomeric region"/>
    <property type="evidence" value="ECO:0007669"/>
    <property type="project" value="GOC"/>
</dbReference>
<dbReference type="Proteomes" id="UP001168821">
    <property type="component" value="Unassembled WGS sequence"/>
</dbReference>
<dbReference type="EMBL" id="JALNTZ010000009">
    <property type="protein sequence ID" value="KAJ3641537.1"/>
    <property type="molecule type" value="Genomic_DNA"/>
</dbReference>
<dbReference type="GO" id="GO:0031509">
    <property type="term" value="P:subtelomeric heterochromatin formation"/>
    <property type="evidence" value="ECO:0007669"/>
    <property type="project" value="InterPro"/>
</dbReference>
<proteinExistence type="inferred from homology"/>
<evidence type="ECO:0000256" key="1">
    <source>
        <dbReference type="ARBA" id="ARBA00010543"/>
    </source>
</evidence>
<evidence type="ECO:0000256" key="4">
    <source>
        <dbReference type="ARBA" id="ARBA00023315"/>
    </source>
</evidence>
<dbReference type="InterPro" id="IPR037113">
    <property type="entry name" value="Hat1_N_sf"/>
</dbReference>
<gene>
    <name evidence="8" type="ORF">Zmor_028040</name>
</gene>
<dbReference type="InterPro" id="IPR016181">
    <property type="entry name" value="Acyl_CoA_acyltransferase"/>
</dbReference>
<dbReference type="PANTHER" id="PTHR12046">
    <property type="entry name" value="HISTONE ACETYLTRANSFERASE TYPE B CATALYTIC SUBUNIT"/>
    <property type="match status" value="1"/>
</dbReference>
<reference evidence="8" key="1">
    <citation type="journal article" date="2023" name="G3 (Bethesda)">
        <title>Whole genome assemblies of Zophobas morio and Tenebrio molitor.</title>
        <authorList>
            <person name="Kaur S."/>
            <person name="Stinson S.A."/>
            <person name="diCenzo G.C."/>
        </authorList>
    </citation>
    <scope>NUCLEOTIDE SEQUENCE</scope>
    <source>
        <strain evidence="8">QUZm001</strain>
    </source>
</reference>
<evidence type="ECO:0000256" key="2">
    <source>
        <dbReference type="ARBA" id="ARBA00013184"/>
    </source>
</evidence>
<dbReference type="Gene3D" id="3.90.360.10">
    <property type="entry name" value="Histone acetyl transferase 1 (HAT1), N-terminal domain"/>
    <property type="match status" value="1"/>
</dbReference>
<dbReference type="Gene3D" id="3.40.630.30">
    <property type="match status" value="1"/>
</dbReference>
<dbReference type="AlphaFoldDB" id="A0AA38HS11"/>
<protein>
    <recommendedName>
        <fullName evidence="2">histone acetyltransferase</fullName>
        <ecNumber evidence="2">2.3.1.48</ecNumber>
    </recommendedName>
</protein>
<name>A0AA38HS11_9CUCU</name>
<evidence type="ECO:0000256" key="3">
    <source>
        <dbReference type="ARBA" id="ARBA00022679"/>
    </source>
</evidence>
<dbReference type="InterPro" id="IPR017380">
    <property type="entry name" value="Hist_AcTrfase_B-typ_cat-su"/>
</dbReference>
<dbReference type="InterPro" id="IPR000182">
    <property type="entry name" value="GNAT_dom"/>
</dbReference>
<keyword evidence="9" id="KW-1185">Reference proteome</keyword>
<dbReference type="Pfam" id="PF00583">
    <property type="entry name" value="Acetyltransf_1"/>
    <property type="match status" value="1"/>
</dbReference>
<dbReference type="CDD" id="cd04301">
    <property type="entry name" value="NAT_SF"/>
    <property type="match status" value="1"/>
</dbReference>
<evidence type="ECO:0000256" key="5">
    <source>
        <dbReference type="ARBA" id="ARBA00048017"/>
    </source>
</evidence>
<dbReference type="Pfam" id="PF10394">
    <property type="entry name" value="Hat1_N"/>
    <property type="match status" value="1"/>
</dbReference>
<evidence type="ECO:0000259" key="7">
    <source>
        <dbReference type="Pfam" id="PF10394"/>
    </source>
</evidence>
<organism evidence="8 9">
    <name type="scientific">Zophobas morio</name>
    <dbReference type="NCBI Taxonomy" id="2755281"/>
    <lineage>
        <taxon>Eukaryota</taxon>
        <taxon>Metazoa</taxon>
        <taxon>Ecdysozoa</taxon>
        <taxon>Arthropoda</taxon>
        <taxon>Hexapoda</taxon>
        <taxon>Insecta</taxon>
        <taxon>Pterygota</taxon>
        <taxon>Neoptera</taxon>
        <taxon>Endopterygota</taxon>
        <taxon>Coleoptera</taxon>
        <taxon>Polyphaga</taxon>
        <taxon>Cucujiformia</taxon>
        <taxon>Tenebrionidae</taxon>
        <taxon>Zophobas</taxon>
    </lineage>
</organism>
<comment type="caution">
    <text evidence="8">The sequence shown here is derived from an EMBL/GenBank/DDBJ whole genome shotgun (WGS) entry which is preliminary data.</text>
</comment>
<comment type="similarity">
    <text evidence="1">Belongs to the HAT1 family.</text>
</comment>
<dbReference type="SUPFAM" id="SSF55729">
    <property type="entry name" value="Acyl-CoA N-acyltransferases (Nat)"/>
    <property type="match status" value="1"/>
</dbReference>
<evidence type="ECO:0000259" key="6">
    <source>
        <dbReference type="Pfam" id="PF00583"/>
    </source>
</evidence>
<dbReference type="GO" id="GO:0005634">
    <property type="term" value="C:nucleus"/>
    <property type="evidence" value="ECO:0007669"/>
    <property type="project" value="InterPro"/>
</dbReference>